<comment type="caution">
    <text evidence="4">The sequence shown here is derived from an EMBL/GenBank/DDBJ whole genome shotgun (WGS) entry which is preliminary data.</text>
</comment>
<keyword evidence="5" id="KW-1185">Reference proteome</keyword>
<dbReference type="Pfam" id="PF00534">
    <property type="entry name" value="Glycos_transf_1"/>
    <property type="match status" value="1"/>
</dbReference>
<dbReference type="AlphaFoldDB" id="A0A9W4E1V9"/>
<accession>A0A9W4E1V9</accession>
<evidence type="ECO:0000313" key="4">
    <source>
        <dbReference type="EMBL" id="CAG7602225.1"/>
    </source>
</evidence>
<dbReference type="InterPro" id="IPR001296">
    <property type="entry name" value="Glyco_trans_1"/>
</dbReference>
<name>A0A9W4E1V9_9ACTN</name>
<evidence type="ECO:0000256" key="2">
    <source>
        <dbReference type="ARBA" id="ARBA00022679"/>
    </source>
</evidence>
<feature type="domain" description="Glycosyl transferase family 1" evidence="3">
    <location>
        <begin position="141"/>
        <end position="290"/>
    </location>
</feature>
<dbReference type="SUPFAM" id="SSF53756">
    <property type="entry name" value="UDP-Glycosyltransferase/glycogen phosphorylase"/>
    <property type="match status" value="1"/>
</dbReference>
<sequence>MKILMASPEPPASDYGNGVTARRWAGMLRELGHDVLISLGYEGGGYDALVALHAGRSAECIRRFAAEHPGAPIVIGLTGTDLYPDFATSGVDPAVLELADRFVTLQSHGVQQLPPQLRPRARVITQSLPPVPAAEPRTDCFEVAFLAHVRPVKDPLLPAKAVRLLPADSRIALTHAGGARDEASQREVAAEAADNPRYTWLGALPRADALQVLARSRLLVLSSRHEGGANVVTEALAVGVPVISTHIPGSTGLLGDDYPGYFPVGDADALAAALYAAERNDGGVYDRMKERCGALRHLAEPGREKHAWAELWAELRAEQPSLTERVRRGQP</sequence>
<organism evidence="4 5">
    <name type="scientific">Actinacidiphila bryophytorum</name>
    <dbReference type="NCBI Taxonomy" id="1436133"/>
    <lineage>
        <taxon>Bacteria</taxon>
        <taxon>Bacillati</taxon>
        <taxon>Actinomycetota</taxon>
        <taxon>Actinomycetes</taxon>
        <taxon>Kitasatosporales</taxon>
        <taxon>Streptomycetaceae</taxon>
        <taxon>Actinacidiphila</taxon>
    </lineage>
</organism>
<dbReference type="PANTHER" id="PTHR12526">
    <property type="entry name" value="GLYCOSYLTRANSFERASE"/>
    <property type="match status" value="1"/>
</dbReference>
<proteinExistence type="predicted"/>
<evidence type="ECO:0000259" key="3">
    <source>
        <dbReference type="Pfam" id="PF00534"/>
    </source>
</evidence>
<dbReference type="NCBIfam" id="TIGR04348">
    <property type="entry name" value="selenoneine biosynthesis selenosugar synthase SenB"/>
    <property type="match status" value="1"/>
</dbReference>
<evidence type="ECO:0000256" key="1">
    <source>
        <dbReference type="ARBA" id="ARBA00021292"/>
    </source>
</evidence>
<dbReference type="InterPro" id="IPR027627">
    <property type="entry name" value="Glycosyltransferase_put"/>
</dbReference>
<reference evidence="4" key="1">
    <citation type="submission" date="2021-06" db="EMBL/GenBank/DDBJ databases">
        <authorList>
            <person name="Arsene-Ploetze F."/>
        </authorList>
    </citation>
    <scope>NUCLEOTIDE SEQUENCE</scope>
    <source>
        <strain evidence="4">SBRY1</strain>
    </source>
</reference>
<gene>
    <name evidence="4" type="ORF">SBRY_10507</name>
</gene>
<dbReference type="RefSeq" id="WP_205044386.1">
    <property type="nucleotide sequence ID" value="NZ_CAJVAX010000001.1"/>
</dbReference>
<keyword evidence="2" id="KW-0808">Transferase</keyword>
<dbReference type="Gene3D" id="3.40.50.2000">
    <property type="entry name" value="Glycogen Phosphorylase B"/>
    <property type="match status" value="1"/>
</dbReference>
<dbReference type="EMBL" id="CAJVAX010000001">
    <property type="protein sequence ID" value="CAG7602225.1"/>
    <property type="molecule type" value="Genomic_DNA"/>
</dbReference>
<protein>
    <recommendedName>
        <fullName evidence="1">D-inositol 3-phosphate glycosyltransferase</fullName>
    </recommendedName>
</protein>
<evidence type="ECO:0000313" key="5">
    <source>
        <dbReference type="Proteomes" id="UP001153328"/>
    </source>
</evidence>
<dbReference type="Proteomes" id="UP001153328">
    <property type="component" value="Unassembled WGS sequence"/>
</dbReference>
<dbReference type="GO" id="GO:0016757">
    <property type="term" value="F:glycosyltransferase activity"/>
    <property type="evidence" value="ECO:0007669"/>
    <property type="project" value="InterPro"/>
</dbReference>